<feature type="compositionally biased region" description="Acidic residues" evidence="1">
    <location>
        <begin position="285"/>
        <end position="302"/>
    </location>
</feature>
<protein>
    <recommendedName>
        <fullName evidence="2">Sorting nexin/Vps5-like C-terminal domain-containing protein</fullName>
    </recommendedName>
</protein>
<dbReference type="EMBL" id="HBIC01051490">
    <property type="protein sequence ID" value="CAE0297536.1"/>
    <property type="molecule type" value="Transcribed_RNA"/>
</dbReference>
<feature type="domain" description="Sorting nexin/Vps5-like C-terminal" evidence="2">
    <location>
        <begin position="35"/>
        <end position="174"/>
    </location>
</feature>
<accession>A0A7S3MED1</accession>
<dbReference type="PANTHER" id="PTHR10555">
    <property type="entry name" value="SORTING NEXIN"/>
    <property type="match status" value="1"/>
</dbReference>
<dbReference type="GO" id="GO:0005768">
    <property type="term" value="C:endosome"/>
    <property type="evidence" value="ECO:0007669"/>
    <property type="project" value="TreeGrafter"/>
</dbReference>
<evidence type="ECO:0000256" key="1">
    <source>
        <dbReference type="SAM" id="MobiDB-lite"/>
    </source>
</evidence>
<organism evidence="3">
    <name type="scientific">Spumella elongata</name>
    <dbReference type="NCBI Taxonomy" id="89044"/>
    <lineage>
        <taxon>Eukaryota</taxon>
        <taxon>Sar</taxon>
        <taxon>Stramenopiles</taxon>
        <taxon>Ochrophyta</taxon>
        <taxon>Chrysophyceae</taxon>
        <taxon>Chromulinales</taxon>
        <taxon>Chromulinaceae</taxon>
        <taxon>Spumella</taxon>
    </lineage>
</organism>
<dbReference type="InterPro" id="IPR015404">
    <property type="entry name" value="Vps5_C"/>
</dbReference>
<reference evidence="3" key="1">
    <citation type="submission" date="2021-01" db="EMBL/GenBank/DDBJ databases">
        <authorList>
            <person name="Corre E."/>
            <person name="Pelletier E."/>
            <person name="Niang G."/>
            <person name="Scheremetjew M."/>
            <person name="Finn R."/>
            <person name="Kale V."/>
            <person name="Holt S."/>
            <person name="Cochrane G."/>
            <person name="Meng A."/>
            <person name="Brown T."/>
            <person name="Cohen L."/>
        </authorList>
    </citation>
    <scope>NUCLEOTIDE SEQUENCE</scope>
    <source>
        <strain evidence="3">CCAP 955/1</strain>
    </source>
</reference>
<dbReference type="CDD" id="cd07596">
    <property type="entry name" value="BAR_SNX"/>
    <property type="match status" value="1"/>
</dbReference>
<dbReference type="PANTHER" id="PTHR10555:SF170">
    <property type="entry name" value="FI18122P1"/>
    <property type="match status" value="1"/>
</dbReference>
<dbReference type="AlphaFoldDB" id="A0A7S3MED1"/>
<evidence type="ECO:0000259" key="2">
    <source>
        <dbReference type="Pfam" id="PF09325"/>
    </source>
</evidence>
<feature type="region of interest" description="Disordered" evidence="1">
    <location>
        <begin position="193"/>
        <end position="302"/>
    </location>
</feature>
<name>A0A7S3MED1_9STRA</name>
<feature type="compositionally biased region" description="Pro residues" evidence="1">
    <location>
        <begin position="251"/>
        <end position="269"/>
    </location>
</feature>
<dbReference type="Pfam" id="PF09325">
    <property type="entry name" value="Vps5"/>
    <property type="match status" value="1"/>
</dbReference>
<dbReference type="Gene3D" id="1.20.1270.60">
    <property type="entry name" value="Arfaptin homology (AH) domain/BAR domain"/>
    <property type="match status" value="1"/>
</dbReference>
<dbReference type="InterPro" id="IPR027267">
    <property type="entry name" value="AH/BAR_dom_sf"/>
</dbReference>
<dbReference type="SUPFAM" id="SSF103657">
    <property type="entry name" value="BAR/IMD domain-like"/>
    <property type="match status" value="1"/>
</dbReference>
<sequence length="302" mass="32716">MAFFEFGQSFIFMGKSEGDSVGTALLEVGSTADALSGNSHTFAEAEVVKLVEPLEEYSRMLNSIKLAMQQRASKKSAYLACLVDVEAKTNAFKKIQGVPGKESQAETKEQAVCTAQDAADAAKVEFEKVSERLLTEFELFKNQKAFDIKEIMSNFINLQIEFNRQSEAAWARLVPVIESVVVEDAQYVRDKVQERNADDSAMPSHHYTIGRTGRTATVPIGNPTPQASAVSFGSGYGGSPSENYGDHNDVPMPPPSSPPPVPTSQPPANPFGDNSGGRKQSYAFTDEEGEGGDEGDEEVEEV</sequence>
<dbReference type="GO" id="GO:0035091">
    <property type="term" value="F:phosphatidylinositol binding"/>
    <property type="evidence" value="ECO:0007669"/>
    <property type="project" value="TreeGrafter"/>
</dbReference>
<proteinExistence type="predicted"/>
<evidence type="ECO:0000313" key="3">
    <source>
        <dbReference type="EMBL" id="CAE0297536.1"/>
    </source>
</evidence>
<gene>
    <name evidence="3" type="ORF">SELO1098_LOCUS26390</name>
</gene>